<dbReference type="GO" id="GO:0003700">
    <property type="term" value="F:DNA-binding transcription factor activity"/>
    <property type="evidence" value="ECO:0007669"/>
    <property type="project" value="InterPro"/>
</dbReference>
<keyword evidence="4" id="KW-0804">Transcription</keyword>
<geneLocation type="plasmid" evidence="7">
    <name>pMSR2A</name>
</geneLocation>
<dbReference type="AlphaFoldDB" id="A0AAP9H9F3"/>
<dbReference type="Proteomes" id="UP000424872">
    <property type="component" value="Plasmid pMSR2A"/>
</dbReference>
<dbReference type="SUPFAM" id="SSF46785">
    <property type="entry name" value="Winged helix' DNA-binding domain"/>
    <property type="match status" value="1"/>
</dbReference>
<evidence type="ECO:0000256" key="2">
    <source>
        <dbReference type="ARBA" id="ARBA00023015"/>
    </source>
</evidence>
<dbReference type="PANTHER" id="PTHR30537">
    <property type="entry name" value="HTH-TYPE TRANSCRIPTIONAL REGULATOR"/>
    <property type="match status" value="1"/>
</dbReference>
<keyword evidence="3" id="KW-0238">DNA-binding</keyword>
<evidence type="ECO:0000313" key="9">
    <source>
        <dbReference type="Proteomes" id="UP001171299"/>
    </source>
</evidence>
<proteinExistence type="inferred from homology"/>
<evidence type="ECO:0000259" key="5">
    <source>
        <dbReference type="PROSITE" id="PS50931"/>
    </source>
</evidence>
<dbReference type="InterPro" id="IPR058163">
    <property type="entry name" value="LysR-type_TF_proteobact-type"/>
</dbReference>
<dbReference type="PROSITE" id="PS50931">
    <property type="entry name" value="HTH_LYSR"/>
    <property type="match status" value="1"/>
</dbReference>
<dbReference type="Gene3D" id="1.10.10.10">
    <property type="entry name" value="Winged helix-like DNA-binding domain superfamily/Winged helix DNA-binding domain"/>
    <property type="match status" value="1"/>
</dbReference>
<sequence length="307" mass="33576">MDRLVSMSVFVTAVEEGSIAAAARRLSLSAVMAGRYLSALEEALSVRLLERSTHQLNLTDAGASYFAKAKRILNDIREAEQEATAKHISPQGSLRIAAPVTFGTLYLAPLIAAFMRDYPQVDIQLQLLDRFIDLVDEGVDLAIRIGQLPDSDLVARRIIDYRLLACATPRYLAGAGMPVLPEDLYHHVLIGYSGTMTTSPWRFSAASGEVSQIVPSCRVLANNTGIMVELALQHAGIVYGPEFVVQPHLQTGDLVEVLPDYRCPVISLFAVTLNAKYVNTKTRLFIGYLQQALAPHKSSDTPPALNR</sequence>
<evidence type="ECO:0000256" key="3">
    <source>
        <dbReference type="ARBA" id="ARBA00023125"/>
    </source>
</evidence>
<feature type="domain" description="HTH lysR-type" evidence="5">
    <location>
        <begin position="1"/>
        <end position="59"/>
    </location>
</feature>
<dbReference type="InterPro" id="IPR036390">
    <property type="entry name" value="WH_DNA-bd_sf"/>
</dbReference>
<geneLocation type="plasmid" evidence="8">
    <name>pmsr2a</name>
</geneLocation>
<organism evidence="7 8">
    <name type="scientific">Pantoea phytobeneficialis</name>
    <dbReference type="NCBI Taxonomy" id="2052056"/>
    <lineage>
        <taxon>Bacteria</taxon>
        <taxon>Pseudomonadati</taxon>
        <taxon>Pseudomonadota</taxon>
        <taxon>Gammaproteobacteria</taxon>
        <taxon>Enterobacterales</taxon>
        <taxon>Erwiniaceae</taxon>
        <taxon>Pantoea</taxon>
    </lineage>
</organism>
<gene>
    <name evidence="7" type="ORF">CTZ24_21915</name>
    <name evidence="6" type="ORF">Q3404_11160</name>
</gene>
<protein>
    <submittedName>
        <fullName evidence="7">LysR family transcriptional regulator</fullName>
    </submittedName>
</protein>
<accession>A0AAP9H9F3</accession>
<dbReference type="CDD" id="cd08422">
    <property type="entry name" value="PBP2_CrgA_like"/>
    <property type="match status" value="1"/>
</dbReference>
<keyword evidence="9" id="KW-1185">Reference proteome</keyword>
<dbReference type="GO" id="GO:0043565">
    <property type="term" value="F:sequence-specific DNA binding"/>
    <property type="evidence" value="ECO:0007669"/>
    <property type="project" value="TreeGrafter"/>
</dbReference>
<evidence type="ECO:0000256" key="1">
    <source>
        <dbReference type="ARBA" id="ARBA00009437"/>
    </source>
</evidence>
<evidence type="ECO:0000313" key="8">
    <source>
        <dbReference type="Proteomes" id="UP000424872"/>
    </source>
</evidence>
<dbReference type="Pfam" id="PF00126">
    <property type="entry name" value="HTH_1"/>
    <property type="match status" value="1"/>
</dbReference>
<dbReference type="SUPFAM" id="SSF53850">
    <property type="entry name" value="Periplasmic binding protein-like II"/>
    <property type="match status" value="1"/>
</dbReference>
<dbReference type="FunFam" id="1.10.10.10:FF:000001">
    <property type="entry name" value="LysR family transcriptional regulator"/>
    <property type="match status" value="1"/>
</dbReference>
<dbReference type="KEGG" id="ppho:CTZ24_21915"/>
<dbReference type="Proteomes" id="UP001171299">
    <property type="component" value="Unassembled WGS sequence"/>
</dbReference>
<comment type="similarity">
    <text evidence="1">Belongs to the LysR transcriptional regulatory family.</text>
</comment>
<dbReference type="GO" id="GO:0006351">
    <property type="term" value="P:DNA-templated transcription"/>
    <property type="evidence" value="ECO:0007669"/>
    <property type="project" value="TreeGrafter"/>
</dbReference>
<keyword evidence="2" id="KW-0805">Transcription regulation</keyword>
<evidence type="ECO:0000256" key="4">
    <source>
        <dbReference type="ARBA" id="ARBA00023163"/>
    </source>
</evidence>
<keyword evidence="7" id="KW-0614">Plasmid</keyword>
<evidence type="ECO:0000313" key="6">
    <source>
        <dbReference type="EMBL" id="MDO6407135.1"/>
    </source>
</evidence>
<dbReference type="PANTHER" id="PTHR30537:SF5">
    <property type="entry name" value="HTH-TYPE TRANSCRIPTIONAL ACTIVATOR TTDR-RELATED"/>
    <property type="match status" value="1"/>
</dbReference>
<dbReference type="Pfam" id="PF03466">
    <property type="entry name" value="LysR_substrate"/>
    <property type="match status" value="1"/>
</dbReference>
<dbReference type="EMBL" id="CP024637">
    <property type="protein sequence ID" value="QGR09108.1"/>
    <property type="molecule type" value="Genomic_DNA"/>
</dbReference>
<dbReference type="InterPro" id="IPR000847">
    <property type="entry name" value="LysR_HTH_N"/>
</dbReference>
<reference evidence="8" key="1">
    <citation type="submission" date="2017-11" db="EMBL/GenBank/DDBJ databases">
        <title>Genome sequence of Pantoea sp. MSR2.</title>
        <authorList>
            <person name="Nascimento F.X."/>
        </authorList>
    </citation>
    <scope>NUCLEOTIDE SEQUENCE [LARGE SCALE GENOMIC DNA]</scope>
    <source>
        <strain evidence="8">MSR2</strain>
        <plasmid evidence="8">pmsr2a</plasmid>
    </source>
</reference>
<dbReference type="InterPro" id="IPR036388">
    <property type="entry name" value="WH-like_DNA-bd_sf"/>
</dbReference>
<evidence type="ECO:0000313" key="7">
    <source>
        <dbReference type="EMBL" id="QGR09108.1"/>
    </source>
</evidence>
<name>A0AAP9H9F3_9GAMM</name>
<reference evidence="7" key="2">
    <citation type="journal article" date="2020" name="Environ. Microbiol.">
        <title>The extreme plant-growth-promoting properties of Pantoea phytobeneficialis MSR2 revealed by functional and genomic analysis.</title>
        <authorList>
            <person name="Nascimento F.X."/>
            <person name="Hernandez A.G."/>
            <person name="Glick B.R."/>
            <person name="Rossi M.J."/>
        </authorList>
    </citation>
    <scope>NUCLEOTIDE SEQUENCE</scope>
    <source>
        <strain evidence="7">MSR2</strain>
    </source>
</reference>
<dbReference type="InterPro" id="IPR005119">
    <property type="entry name" value="LysR_subst-bd"/>
</dbReference>
<dbReference type="EMBL" id="JAUOOM010000009">
    <property type="protein sequence ID" value="MDO6407135.1"/>
    <property type="molecule type" value="Genomic_DNA"/>
</dbReference>
<dbReference type="Gene3D" id="3.40.190.290">
    <property type="match status" value="1"/>
</dbReference>
<dbReference type="RefSeq" id="WP_208725612.1">
    <property type="nucleotide sequence ID" value="NZ_CP024637.1"/>
</dbReference>
<reference evidence="6" key="3">
    <citation type="submission" date="2023-07" db="EMBL/GenBank/DDBJ databases">
        <title>The extreme plant-growth-promoting properties of Pantoea phytobeneficialis PF55 revealed by functional and genomic analysis.</title>
        <authorList>
            <person name="Nascimento F.X."/>
            <person name="Marcio R.J."/>
        </authorList>
    </citation>
    <scope>NUCLEOTIDE SEQUENCE</scope>
    <source>
        <strain evidence="6">PF55</strain>
    </source>
</reference>